<evidence type="ECO:0000313" key="3">
    <source>
        <dbReference type="Proteomes" id="UP001326199"/>
    </source>
</evidence>
<evidence type="ECO:0000313" key="2">
    <source>
        <dbReference type="EMBL" id="KAK4665309.1"/>
    </source>
</evidence>
<feature type="compositionally biased region" description="Polar residues" evidence="1">
    <location>
        <begin position="103"/>
        <end position="122"/>
    </location>
</feature>
<proteinExistence type="predicted"/>
<evidence type="ECO:0000256" key="1">
    <source>
        <dbReference type="SAM" id="MobiDB-lite"/>
    </source>
</evidence>
<organism evidence="2 3">
    <name type="scientific">Podospora pseudopauciseta</name>
    <dbReference type="NCBI Taxonomy" id="2093780"/>
    <lineage>
        <taxon>Eukaryota</taxon>
        <taxon>Fungi</taxon>
        <taxon>Dikarya</taxon>
        <taxon>Ascomycota</taxon>
        <taxon>Pezizomycotina</taxon>
        <taxon>Sordariomycetes</taxon>
        <taxon>Sordariomycetidae</taxon>
        <taxon>Sordariales</taxon>
        <taxon>Podosporaceae</taxon>
        <taxon>Podospora</taxon>
    </lineage>
</organism>
<feature type="compositionally biased region" description="Polar residues" evidence="1">
    <location>
        <begin position="1"/>
        <end position="11"/>
    </location>
</feature>
<dbReference type="EMBL" id="JAFFHB010000005">
    <property type="protein sequence ID" value="KAK4665309.1"/>
    <property type="molecule type" value="Genomic_DNA"/>
</dbReference>
<sequence length="301" mass="33471">MLTFSSSQPTRQPARGVCRPHETGESNLNSACPNSFNTIKTAMAAGLGSSLFLFQGLSSISPMILTEASLPSPTFPPSSTYPEEDGGSMGNSKSKPSRESKPNSRFSRLSTTAPVTSPVSASKRTKPEYKLKVICSNCARKNLPETACHTANDINANGGSNLAFQEGSSYYENQELKSWMLEIDCCGWTRTREEGVYLVEKHMKNAQERGRPISVDEVLVKLEEGGIAHRSNVAKRVYKPRGQDNAQRPRGSQAQQQQQQQQQPRPQSHPQAQQQLQQRTRQGWSQQSWHQGVEYQYPGRR</sequence>
<name>A0ABR0HBN8_9PEZI</name>
<dbReference type="Proteomes" id="UP001326199">
    <property type="component" value="Unassembled WGS sequence"/>
</dbReference>
<dbReference type="RefSeq" id="XP_062765275.1">
    <property type="nucleotide sequence ID" value="XM_062911699.1"/>
</dbReference>
<comment type="caution">
    <text evidence="2">The sequence shown here is derived from an EMBL/GenBank/DDBJ whole genome shotgun (WGS) entry which is preliminary data.</text>
</comment>
<protein>
    <submittedName>
        <fullName evidence="2">Uncharacterized protein</fullName>
    </submittedName>
</protein>
<dbReference type="GeneID" id="87932042"/>
<feature type="region of interest" description="Disordered" evidence="1">
    <location>
        <begin position="1"/>
        <end position="31"/>
    </location>
</feature>
<feature type="region of interest" description="Disordered" evidence="1">
    <location>
        <begin position="231"/>
        <end position="301"/>
    </location>
</feature>
<feature type="compositionally biased region" description="Low complexity" evidence="1">
    <location>
        <begin position="70"/>
        <end position="81"/>
    </location>
</feature>
<feature type="compositionally biased region" description="Low complexity" evidence="1">
    <location>
        <begin position="248"/>
        <end position="288"/>
    </location>
</feature>
<accession>A0ABR0HBN8</accession>
<reference evidence="2 3" key="1">
    <citation type="journal article" date="2023" name="bioRxiv">
        <title>High-quality genome assemblies of four members of thePodospora anserinaspecies complex.</title>
        <authorList>
            <person name="Ament-Velasquez S.L."/>
            <person name="Vogan A.A."/>
            <person name="Wallerman O."/>
            <person name="Hartmann F."/>
            <person name="Gautier V."/>
            <person name="Silar P."/>
            <person name="Giraud T."/>
            <person name="Johannesson H."/>
        </authorList>
    </citation>
    <scope>NUCLEOTIDE SEQUENCE [LARGE SCALE GENOMIC DNA]</scope>
    <source>
        <strain evidence="2 3">CBS 411.78</strain>
    </source>
</reference>
<keyword evidence="3" id="KW-1185">Reference proteome</keyword>
<gene>
    <name evidence="2" type="ORF">QC763_400830</name>
</gene>
<feature type="region of interest" description="Disordered" evidence="1">
    <location>
        <begin position="70"/>
        <end position="123"/>
    </location>
</feature>